<dbReference type="GO" id="GO:0017001">
    <property type="term" value="P:antibiotic catabolic process"/>
    <property type="evidence" value="ECO:0007669"/>
    <property type="project" value="InterPro"/>
</dbReference>
<dbReference type="EMBL" id="CP013235">
    <property type="protein sequence ID" value="AMP09936.1"/>
    <property type="molecule type" value="Genomic_DNA"/>
</dbReference>
<dbReference type="AlphaFoldDB" id="A0A127QIV7"/>
<dbReference type="EC" id="3.5.2.6" evidence="3 6"/>
<dbReference type="InterPro" id="IPR050491">
    <property type="entry name" value="AmpC-like"/>
</dbReference>
<dbReference type="InterPro" id="IPR001466">
    <property type="entry name" value="Beta-lactam-related"/>
</dbReference>
<dbReference type="GO" id="GO:0046677">
    <property type="term" value="P:response to antibiotic"/>
    <property type="evidence" value="ECO:0007669"/>
    <property type="project" value="UniProtKB-UniRule"/>
</dbReference>
<dbReference type="GO" id="GO:0008800">
    <property type="term" value="F:beta-lactamase activity"/>
    <property type="evidence" value="ECO:0007669"/>
    <property type="project" value="UniProtKB-UniRule"/>
</dbReference>
<dbReference type="PROSITE" id="PS00336">
    <property type="entry name" value="BETA_LACTAMASE_C"/>
    <property type="match status" value="1"/>
</dbReference>
<accession>A0A127QIV7</accession>
<dbReference type="PATRIC" id="fig|279058.18.peg.2145"/>
<dbReference type="Gene3D" id="3.40.710.10">
    <property type="entry name" value="DD-peptidase/beta-lactamase superfamily"/>
    <property type="match status" value="1"/>
</dbReference>
<dbReference type="InterPro" id="IPR001586">
    <property type="entry name" value="Beta-lactam_class-C_AS"/>
</dbReference>
<evidence type="ECO:0000256" key="3">
    <source>
        <dbReference type="ARBA" id="ARBA00012865"/>
    </source>
</evidence>
<proteinExistence type="inferred from homology"/>
<evidence type="ECO:0000259" key="7">
    <source>
        <dbReference type="Pfam" id="PF00144"/>
    </source>
</evidence>
<evidence type="ECO:0000313" key="8">
    <source>
        <dbReference type="EMBL" id="AMP09936.1"/>
    </source>
</evidence>
<keyword evidence="9" id="KW-1185">Reference proteome</keyword>
<evidence type="ECO:0000256" key="5">
    <source>
        <dbReference type="ARBA" id="ARBA00023251"/>
    </source>
</evidence>
<evidence type="ECO:0000256" key="2">
    <source>
        <dbReference type="ARBA" id="ARBA00007840"/>
    </source>
</evidence>
<dbReference type="Proteomes" id="UP000071778">
    <property type="component" value="Chromosome"/>
</dbReference>
<organism evidence="8 9">
    <name type="scientific">Collimonas arenae</name>
    <dbReference type="NCBI Taxonomy" id="279058"/>
    <lineage>
        <taxon>Bacteria</taxon>
        <taxon>Pseudomonadati</taxon>
        <taxon>Pseudomonadota</taxon>
        <taxon>Betaproteobacteria</taxon>
        <taxon>Burkholderiales</taxon>
        <taxon>Oxalobacteraceae</taxon>
        <taxon>Collimonas</taxon>
    </lineage>
</organism>
<evidence type="ECO:0000313" key="9">
    <source>
        <dbReference type="Proteomes" id="UP000071778"/>
    </source>
</evidence>
<feature type="domain" description="Beta-lactamase-related" evidence="7">
    <location>
        <begin position="1"/>
        <end position="341"/>
    </location>
</feature>
<comment type="catalytic activity">
    <reaction evidence="1 6">
        <text>a beta-lactam + H2O = a substituted beta-amino acid</text>
        <dbReference type="Rhea" id="RHEA:20401"/>
        <dbReference type="ChEBI" id="CHEBI:15377"/>
        <dbReference type="ChEBI" id="CHEBI:35627"/>
        <dbReference type="ChEBI" id="CHEBI:140347"/>
        <dbReference type="EC" id="3.5.2.6"/>
    </reaction>
</comment>
<protein>
    <recommendedName>
        <fullName evidence="3 6">Beta-lactamase</fullName>
        <ecNumber evidence="3 6">3.5.2.6</ecNumber>
    </recommendedName>
</protein>
<dbReference type="PANTHER" id="PTHR46825">
    <property type="entry name" value="D-ALANYL-D-ALANINE-CARBOXYPEPTIDASE/ENDOPEPTIDASE AMPH"/>
    <property type="match status" value="1"/>
</dbReference>
<reference evidence="8 9" key="1">
    <citation type="submission" date="2015-11" db="EMBL/GenBank/DDBJ databases">
        <title>Exploring the genomic traits of fungus-feeding bacterial genus Collimonas.</title>
        <authorList>
            <person name="Song C."/>
            <person name="Schmidt R."/>
            <person name="de Jager V."/>
            <person name="Krzyzanowska D."/>
            <person name="Jongedijk E."/>
            <person name="Cankar K."/>
            <person name="Beekwilder J."/>
            <person name="van Veen A."/>
            <person name="de Boer W."/>
            <person name="van Veen J.A."/>
            <person name="Garbeva P."/>
        </authorList>
    </citation>
    <scope>NUCLEOTIDE SEQUENCE [LARGE SCALE GENOMIC DNA]</scope>
    <source>
        <strain evidence="8 9">Ter282</strain>
    </source>
</reference>
<dbReference type="PANTHER" id="PTHR46825:SF8">
    <property type="entry name" value="BETA-LACTAMASE-RELATED"/>
    <property type="match status" value="1"/>
</dbReference>
<dbReference type="InterPro" id="IPR058136">
    <property type="entry name" value="AmpC"/>
</dbReference>
<dbReference type="Pfam" id="PF00144">
    <property type="entry name" value="Beta-lactamase"/>
    <property type="match status" value="1"/>
</dbReference>
<gene>
    <name evidence="8" type="ORF">CAter282_2182</name>
</gene>
<keyword evidence="4 6" id="KW-0378">Hydrolase</keyword>
<dbReference type="GO" id="GO:0030288">
    <property type="term" value="C:outer membrane-bounded periplasmic space"/>
    <property type="evidence" value="ECO:0007669"/>
    <property type="project" value="InterPro"/>
</dbReference>
<sequence length="343" mass="37714">MEKNQIPGIAVGLVLQGQTYVFNYGMASVEGQRRVTDATIFEIGSVSKTFTATLTTYAEATGKLELSDMVANYLPELADTDFGRLQLYHLGTHTTGGLPLQVPDEIQTEEQLMSYFRAWKPPYKTGAVRTYANPSIGTLGLIAARSLHQDFGAAMSHEIFQPLGLESTYLSVPSEKLSSYAFGYTKDKVPVRVNPGMLSNEAYGVKTTARDLTRFLKANMGMLQLGSTLQTALKNTRKGYFKVGDMTQDLIWEEYALPVDLQVLQHGNSAALIYNPTPVVAQVPPSSPRPDVWVNKTGSTNGFGAYVAFVPSKHFGIVVLANKNYPNEERVEIAHKIFEALSR</sequence>
<evidence type="ECO:0000256" key="4">
    <source>
        <dbReference type="ARBA" id="ARBA00022801"/>
    </source>
</evidence>
<keyword evidence="5 6" id="KW-0046">Antibiotic resistance</keyword>
<evidence type="ECO:0000256" key="6">
    <source>
        <dbReference type="RuleBase" id="RU361140"/>
    </source>
</evidence>
<name>A0A127QIV7_9BURK</name>
<comment type="similarity">
    <text evidence="2 6">Belongs to the class-C beta-lactamase family.</text>
</comment>
<dbReference type="OrthoDB" id="5377431at2"/>
<dbReference type="InterPro" id="IPR012338">
    <property type="entry name" value="Beta-lactam/transpept-like"/>
</dbReference>
<evidence type="ECO:0000256" key="1">
    <source>
        <dbReference type="ARBA" id="ARBA00001526"/>
    </source>
</evidence>
<dbReference type="NCBIfam" id="NF033085">
    <property type="entry name" value="bla_class_C"/>
    <property type="match status" value="1"/>
</dbReference>
<dbReference type="SUPFAM" id="SSF56601">
    <property type="entry name" value="beta-lactamase/transpeptidase-like"/>
    <property type="match status" value="1"/>
</dbReference>